<evidence type="ECO:0000256" key="2">
    <source>
        <dbReference type="SAM" id="SignalP"/>
    </source>
</evidence>
<sequence>MRFLAALLLWVLTTVALAVAVPAAWAQHTIVDRDGYAEFAASAAREPQVQQAMATLLTNEIVSFAQENGYGDLNPDLVASVTTGYTQNAGFPGQFAAANRIAHTWMFTDTVQRDQTADDRWLVDIAPMLKDSSLRDTLGNVDLEVPDTLNVPITIPDSSGLRPGQLRSLATWGPWVSVGAIVVTGILALLTLAASRSRGRALVALGVSALIVGAAGWAGIEIGRRYAETALTKTQGEVRAIADVMIGHAIDSMHLWLNLVLAAGGVLVVLGVLAAMLGGLGRRRVTEPAR</sequence>
<accession>A0A7I7QNA4</accession>
<feature type="transmembrane region" description="Helical" evidence="1">
    <location>
        <begin position="255"/>
        <end position="280"/>
    </location>
</feature>
<dbReference type="Proteomes" id="UP000467193">
    <property type="component" value="Chromosome"/>
</dbReference>
<reference evidence="3 4" key="1">
    <citation type="journal article" date="2019" name="Emerg. Microbes Infect.">
        <title>Comprehensive subspecies identification of 175 nontuberculous mycobacteria species based on 7547 genomic profiles.</title>
        <authorList>
            <person name="Matsumoto Y."/>
            <person name="Kinjo T."/>
            <person name="Motooka D."/>
            <person name="Nabeya D."/>
            <person name="Jung N."/>
            <person name="Uechi K."/>
            <person name="Horii T."/>
            <person name="Iida T."/>
            <person name="Fujita J."/>
            <person name="Nakamura S."/>
        </authorList>
    </citation>
    <scope>NUCLEOTIDE SEQUENCE [LARGE SCALE GENOMIC DNA]</scope>
    <source>
        <strain evidence="3 4">JCM 17899</strain>
    </source>
</reference>
<gene>
    <name evidence="3" type="ORF">MSEDJ_19750</name>
</gene>
<evidence type="ECO:0000256" key="1">
    <source>
        <dbReference type="SAM" id="Phobius"/>
    </source>
</evidence>
<keyword evidence="2" id="KW-0732">Signal</keyword>
<keyword evidence="1" id="KW-0812">Transmembrane</keyword>
<dbReference type="AlphaFoldDB" id="A0A7I7QNA4"/>
<feature type="transmembrane region" description="Helical" evidence="1">
    <location>
        <begin position="172"/>
        <end position="194"/>
    </location>
</feature>
<evidence type="ECO:0000313" key="3">
    <source>
        <dbReference type="EMBL" id="BBY27879.1"/>
    </source>
</evidence>
<dbReference type="EMBL" id="AP022588">
    <property type="protein sequence ID" value="BBY27879.1"/>
    <property type="molecule type" value="Genomic_DNA"/>
</dbReference>
<name>A0A7I7QNA4_9MYCO</name>
<feature type="signal peptide" evidence="2">
    <location>
        <begin position="1"/>
        <end position="26"/>
    </location>
</feature>
<proteinExistence type="predicted"/>
<organism evidence="3 4">
    <name type="scientific">Mycolicibacterium sediminis</name>
    <dbReference type="NCBI Taxonomy" id="1286180"/>
    <lineage>
        <taxon>Bacteria</taxon>
        <taxon>Bacillati</taxon>
        <taxon>Actinomycetota</taxon>
        <taxon>Actinomycetes</taxon>
        <taxon>Mycobacteriales</taxon>
        <taxon>Mycobacteriaceae</taxon>
        <taxon>Mycolicibacterium</taxon>
    </lineage>
</organism>
<evidence type="ECO:0000313" key="4">
    <source>
        <dbReference type="Proteomes" id="UP000467193"/>
    </source>
</evidence>
<dbReference type="RefSeq" id="WP_163796709.1">
    <property type="nucleotide sequence ID" value="NZ_AP022588.1"/>
</dbReference>
<feature type="transmembrane region" description="Helical" evidence="1">
    <location>
        <begin position="201"/>
        <end position="220"/>
    </location>
</feature>
<keyword evidence="1" id="KW-0472">Membrane</keyword>
<keyword evidence="4" id="KW-1185">Reference proteome</keyword>
<feature type="chain" id="PRO_5029516468" evidence="2">
    <location>
        <begin position="27"/>
        <end position="290"/>
    </location>
</feature>
<protein>
    <submittedName>
        <fullName evidence="3">Uncharacterized protein</fullName>
    </submittedName>
</protein>
<dbReference type="KEGG" id="msei:MSEDJ_19750"/>
<keyword evidence="1" id="KW-1133">Transmembrane helix</keyword>